<dbReference type="EMBL" id="VTPC01061494">
    <property type="protein sequence ID" value="KAF2889863.1"/>
    <property type="molecule type" value="Genomic_DNA"/>
</dbReference>
<reference evidence="4" key="1">
    <citation type="submission" date="2019-08" db="EMBL/GenBank/DDBJ databases">
        <title>The genome of the North American firefly Photinus pyralis.</title>
        <authorList>
            <consortium name="Photinus pyralis genome working group"/>
            <person name="Fallon T.R."/>
            <person name="Sander Lower S.E."/>
            <person name="Weng J.-K."/>
        </authorList>
    </citation>
    <scope>NUCLEOTIDE SEQUENCE</scope>
    <source>
        <strain evidence="4">TRF0915ILg1</strain>
        <tissue evidence="4">Whole body</tissue>
    </source>
</reference>
<keyword evidence="5" id="KW-1185">Reference proteome</keyword>
<comment type="caution">
    <text evidence="4">The sequence shown here is derived from an EMBL/GenBank/DDBJ whole genome shotgun (WGS) entry which is preliminary data.</text>
</comment>
<evidence type="ECO:0000313" key="5">
    <source>
        <dbReference type="Proteomes" id="UP000801492"/>
    </source>
</evidence>
<proteinExistence type="inferred from homology"/>
<evidence type="ECO:0000256" key="3">
    <source>
        <dbReference type="ARBA" id="ARBA00022679"/>
    </source>
</evidence>
<dbReference type="Proteomes" id="UP000801492">
    <property type="component" value="Unassembled WGS sequence"/>
</dbReference>
<comment type="similarity">
    <text evidence="1">Belongs to the UDP-glycosyltransferase family.</text>
</comment>
<evidence type="ECO:0008006" key="6">
    <source>
        <dbReference type="Google" id="ProtNLM"/>
    </source>
</evidence>
<protein>
    <recommendedName>
        <fullName evidence="6">UDP-glucuronosyltransferase</fullName>
    </recommendedName>
</protein>
<evidence type="ECO:0000256" key="2">
    <source>
        <dbReference type="ARBA" id="ARBA00022676"/>
    </source>
</evidence>
<dbReference type="Gene3D" id="3.40.50.2000">
    <property type="entry name" value="Glycogen Phosphorylase B"/>
    <property type="match status" value="1"/>
</dbReference>
<dbReference type="CDD" id="cd03784">
    <property type="entry name" value="GT1_Gtf-like"/>
    <property type="match status" value="1"/>
</dbReference>
<dbReference type="InterPro" id="IPR002213">
    <property type="entry name" value="UDP_glucos_trans"/>
</dbReference>
<dbReference type="InterPro" id="IPR050271">
    <property type="entry name" value="UDP-glycosyltransferase"/>
</dbReference>
<accession>A0A8K0CSI9</accession>
<dbReference type="SUPFAM" id="SSF53756">
    <property type="entry name" value="UDP-Glycosyltransferase/glycogen phosphorylase"/>
    <property type="match status" value="1"/>
</dbReference>
<keyword evidence="2" id="KW-0328">Glycosyltransferase</keyword>
<name>A0A8K0CSI9_IGNLU</name>
<evidence type="ECO:0000256" key="1">
    <source>
        <dbReference type="ARBA" id="ARBA00009995"/>
    </source>
</evidence>
<dbReference type="PANTHER" id="PTHR48043:SF159">
    <property type="entry name" value="EG:EG0003.4 PROTEIN-RELATED"/>
    <property type="match status" value="1"/>
</dbReference>
<sequence>DLQQQLDKAKDGFIYFSLGSNIKSERLSENTRKILLETFSELPYLVLWKFEEENLPGKPDNVMISKWFPQQDIFRHPNIKLFITQGGLQSSEEAIYNEIPMVGIPFIGDQQANVQKMVNKGMALFVSHETMDKDTLKAAILEVLNNPS</sequence>
<dbReference type="OrthoDB" id="5835829at2759"/>
<organism evidence="4 5">
    <name type="scientific">Ignelater luminosus</name>
    <name type="common">Cucubano</name>
    <name type="synonym">Pyrophorus luminosus</name>
    <dbReference type="NCBI Taxonomy" id="2038154"/>
    <lineage>
        <taxon>Eukaryota</taxon>
        <taxon>Metazoa</taxon>
        <taxon>Ecdysozoa</taxon>
        <taxon>Arthropoda</taxon>
        <taxon>Hexapoda</taxon>
        <taxon>Insecta</taxon>
        <taxon>Pterygota</taxon>
        <taxon>Neoptera</taxon>
        <taxon>Endopterygota</taxon>
        <taxon>Coleoptera</taxon>
        <taxon>Polyphaga</taxon>
        <taxon>Elateriformia</taxon>
        <taxon>Elateroidea</taxon>
        <taxon>Elateridae</taxon>
        <taxon>Agrypninae</taxon>
        <taxon>Pyrophorini</taxon>
        <taxon>Ignelater</taxon>
    </lineage>
</organism>
<keyword evidence="3" id="KW-0808">Transferase</keyword>
<dbReference type="Pfam" id="PF00201">
    <property type="entry name" value="UDPGT"/>
    <property type="match status" value="1"/>
</dbReference>
<dbReference type="PANTHER" id="PTHR48043">
    <property type="entry name" value="EG:EG0003.4 PROTEIN-RELATED"/>
    <property type="match status" value="1"/>
</dbReference>
<dbReference type="GO" id="GO:0008194">
    <property type="term" value="F:UDP-glycosyltransferase activity"/>
    <property type="evidence" value="ECO:0007669"/>
    <property type="project" value="InterPro"/>
</dbReference>
<dbReference type="AlphaFoldDB" id="A0A8K0CSI9"/>
<gene>
    <name evidence="4" type="ORF">ILUMI_16310</name>
</gene>
<evidence type="ECO:0000313" key="4">
    <source>
        <dbReference type="EMBL" id="KAF2889863.1"/>
    </source>
</evidence>
<dbReference type="FunFam" id="3.40.50.2000:FF:000050">
    <property type="entry name" value="UDP-glucuronosyltransferase"/>
    <property type="match status" value="1"/>
</dbReference>
<feature type="non-terminal residue" evidence="4">
    <location>
        <position position="148"/>
    </location>
</feature>